<keyword evidence="8" id="KW-1185">Reference proteome</keyword>
<dbReference type="SUPFAM" id="SSF50978">
    <property type="entry name" value="WD40 repeat-like"/>
    <property type="match status" value="1"/>
</dbReference>
<dbReference type="PANTHER" id="PTHR19879:SF9">
    <property type="entry name" value="TRANSCRIPTION INITIATION FACTOR TFIID SUBUNIT 5"/>
    <property type="match status" value="1"/>
</dbReference>
<evidence type="ECO:0000256" key="4">
    <source>
        <dbReference type="SAM" id="MobiDB-lite"/>
    </source>
</evidence>
<feature type="domain" description="Peptidase C14 caspase" evidence="5">
    <location>
        <begin position="3"/>
        <end position="189"/>
    </location>
</feature>
<feature type="repeat" description="WD" evidence="3">
    <location>
        <begin position="1172"/>
        <end position="1213"/>
    </location>
</feature>
<dbReference type="RefSeq" id="WP_210226328.1">
    <property type="nucleotide sequence ID" value="NZ_CP072800.1"/>
</dbReference>
<evidence type="ECO:0000313" key="8">
    <source>
        <dbReference type="Proteomes" id="UP000672027"/>
    </source>
</evidence>
<dbReference type="SUPFAM" id="SSF52540">
    <property type="entry name" value="P-loop containing nucleoside triphosphate hydrolases"/>
    <property type="match status" value="1"/>
</dbReference>
<sequence length="1437" mass="158452">MSRRIALIVGVSQYESHTKLGNLAAPVNDAQQVYDVLSEYGGFDMLYPLPLADGKVGSSGKVLAQALRDKLREVLNPQAGEEVELAVFYFSGHGVSHHGMASYLSATDDPLAVPLSFLIELAENSTVKNLCVWLDCCHSGEVLKFKPSEKKSFCLVAASTADGEALAKNGQSLLTEILCEALTPDQDRPEIRVMEFVDYLEAHRKNLPQQVLFRGNSAFTLTQYHGEVSMASPYPPDHPPYKGLLTFTQADREFFFGRDGMIQQLLDKLSTSRFVPLLGASGSGKSSLVLAGLLPKLPESDWQVLVMRPTAQPLQNLRDTLVRGFPDAQVGTLASGADLQREVLRLVTAGKRLLLVIDQFEEVFTECRDDTARAAFFACLLEALDGDNPLHLVLTLRADFLGHCTEQAYSGLGQRLQHHALLLVAPTAGELREAITRPLALVGMRCEQVLEDELVDQTLHAKGSLPLLQYVLEKLWQSARQERSRELTLAMYQQLGGQHGGGLRGVLNEKADAFYQQLEPQQQRLMEWLMVELTQVGDGQDDTRRTVTLQELHNRQPQYTEELDALLAQLVTQERLLTQDHDDHGQATITVAHEALIRDWQRLQGWLASNHEIKSWRLRLEDSITAWKNKVSGSLLREKRLAEAQQIIDRNPNSLLIGQDEKAFITASQNEERQRKKAKAQLIALIMVLLCIGIFITTWQWRETEQQRQEANRQTKVALVGKLTSQSASAMRLPSVINGYTAQGLLLATQALSLDKVSPIAWAALSDGLQTSEHLRKVFNGHEKPVTAVAFSPDSKYVISGSEDKTLRLWDIASGQPVGKPWHGHEDKVLTTAFSPNGKYVVSGSEDKTVRLWDVASGQPIGKPWHGHQDRVISVAFSLDGKYVVSGSADNTLRRWEVTTGQTLGDPMRGQKSENVGSAEAFSPDGKYMVSRSEDHPTQLRESISGQAIGEVWDRDTYWVSSVAFSPNGKYVLTGTAGLTANYTLQLRKVVSGETIGEPLIGHKGSILDVAFNPDGKYVISASGDKTLRLWEVASGHSIGEPWYGHESRVRVAEFSPDGKYVISGGEDNTLRLWEVASRQAFSEVWRGHKGNVESVVFSPDGKYVVSGSLDSTLRLWDAVNGHPIGKPWHWHKEIVSAVAFSPDGKFVVSGGWDKTLCLWNVSNGQPIGNPWIGHQNRVNSVAFSSDGKRVISGSSDNTLRLWDAAVGQMIGEPWYGHEGSVEAVAFSPDGKRVISGSVDNTLRLWDARSGQAIGEPWRGHQKGVSSVAFSPDGRLVISETGNTLQLWDVETGQIIGEPWLGHEESVSSVAFSPDGKYVISGSWDKTLRLWDTATGQTIGEPWRGHENQVNNVAFSPDGKYVISGAGGNIFEPVDNSLRLWDADPESWAKKACSIVNRNFSLAEWQRFIGDALPYQKTCPDLPAPGEEGWVEPYAGG</sequence>
<evidence type="ECO:0000259" key="6">
    <source>
        <dbReference type="Pfam" id="PF20703"/>
    </source>
</evidence>
<dbReference type="PROSITE" id="PS50294">
    <property type="entry name" value="WD_REPEATS_REGION"/>
    <property type="match status" value="11"/>
</dbReference>
<dbReference type="InterPro" id="IPR019775">
    <property type="entry name" value="WD40_repeat_CS"/>
</dbReference>
<feature type="repeat" description="WD" evidence="3">
    <location>
        <begin position="1343"/>
        <end position="1366"/>
    </location>
</feature>
<dbReference type="SUPFAM" id="SSF52129">
    <property type="entry name" value="Caspase-like"/>
    <property type="match status" value="1"/>
</dbReference>
<feature type="domain" description="Novel STAND NTPase 1" evidence="6">
    <location>
        <begin position="240"/>
        <end position="630"/>
    </location>
</feature>
<dbReference type="Pfam" id="PF00656">
    <property type="entry name" value="Peptidase_C14"/>
    <property type="match status" value="1"/>
</dbReference>
<feature type="repeat" description="WD" evidence="3">
    <location>
        <begin position="1215"/>
        <end position="1256"/>
    </location>
</feature>
<dbReference type="Pfam" id="PF20703">
    <property type="entry name" value="nSTAND1"/>
    <property type="match status" value="1"/>
</dbReference>
<evidence type="ECO:0000259" key="5">
    <source>
        <dbReference type="Pfam" id="PF00656"/>
    </source>
</evidence>
<dbReference type="PROSITE" id="PS00678">
    <property type="entry name" value="WD_REPEATS_1"/>
    <property type="match status" value="7"/>
</dbReference>
<dbReference type="Gene3D" id="2.130.10.10">
    <property type="entry name" value="YVTN repeat-like/Quinoprotein amine dehydrogenase"/>
    <property type="match status" value="4"/>
</dbReference>
<dbReference type="PROSITE" id="PS50082">
    <property type="entry name" value="WD_REPEATS_2"/>
    <property type="match status" value="12"/>
</dbReference>
<feature type="repeat" description="WD" evidence="3">
    <location>
        <begin position="1086"/>
        <end position="1127"/>
    </location>
</feature>
<dbReference type="PRINTS" id="PR00320">
    <property type="entry name" value="GPROTEINBRPT"/>
</dbReference>
<organism evidence="7 8">
    <name type="scientific">Candidatus Thiothrix anitrata</name>
    <dbReference type="NCBI Taxonomy" id="2823902"/>
    <lineage>
        <taxon>Bacteria</taxon>
        <taxon>Pseudomonadati</taxon>
        <taxon>Pseudomonadota</taxon>
        <taxon>Gammaproteobacteria</taxon>
        <taxon>Thiotrichales</taxon>
        <taxon>Thiotrichaceae</taxon>
        <taxon>Thiothrix</taxon>
    </lineage>
</organism>
<dbReference type="InterPro" id="IPR020472">
    <property type="entry name" value="WD40_PAC1"/>
</dbReference>
<feature type="repeat" description="WD" evidence="3">
    <location>
        <begin position="1043"/>
        <end position="1084"/>
    </location>
</feature>
<keyword evidence="1 3" id="KW-0853">WD repeat</keyword>
<accession>A0ABX7X1K9</accession>
<feature type="repeat" description="WD" evidence="3">
    <location>
        <begin position="1000"/>
        <end position="1041"/>
    </location>
</feature>
<evidence type="ECO:0000313" key="7">
    <source>
        <dbReference type="EMBL" id="QTR49486.1"/>
    </source>
</evidence>
<dbReference type="InterPro" id="IPR029030">
    <property type="entry name" value="Caspase-like_dom_sf"/>
</dbReference>
<dbReference type="InterPro" id="IPR011047">
    <property type="entry name" value="Quinoprotein_ADH-like_sf"/>
</dbReference>
<feature type="repeat" description="WD" evidence="3">
    <location>
        <begin position="1258"/>
        <end position="1298"/>
    </location>
</feature>
<feature type="repeat" description="WD" evidence="3">
    <location>
        <begin position="779"/>
        <end position="820"/>
    </location>
</feature>
<proteinExistence type="predicted"/>
<evidence type="ECO:0000256" key="3">
    <source>
        <dbReference type="PROSITE-ProRule" id="PRU00221"/>
    </source>
</evidence>
<dbReference type="InterPro" id="IPR011600">
    <property type="entry name" value="Pept_C14_caspase"/>
</dbReference>
<gene>
    <name evidence="7" type="ORF">J8380_14765</name>
</gene>
<dbReference type="Pfam" id="PF00400">
    <property type="entry name" value="WD40"/>
    <property type="match status" value="13"/>
</dbReference>
<reference evidence="7 8" key="1">
    <citation type="submission" date="2021-04" db="EMBL/GenBank/DDBJ databases">
        <title>Genomics, taxonomy and metabolism of representatives of sulfur bacteria of the genus Thiothrix: Thiothrix fructosivorans QT, Thiothrix unzii A1T and three new species, Thiothrix subterranea sp. nov., Thiothrix litoralis sp. nov. and 'Candidatus Thiothrix anitrata' sp. nov.</title>
        <authorList>
            <person name="Ravin N.V."/>
            <person name="Smolyakov D."/>
            <person name="Rudenko T.S."/>
            <person name="Mardanov A.V."/>
            <person name="Beletsky A.V."/>
            <person name="Markov N.D."/>
            <person name="Fomenkov A.I."/>
            <person name="Roberts R.J."/>
            <person name="Karnachuk O.V."/>
            <person name="Novikov A."/>
            <person name="Grabovich M.Y."/>
        </authorList>
    </citation>
    <scope>NUCLEOTIDE SEQUENCE [LARGE SCALE GENOMIC DNA]</scope>
    <source>
        <strain evidence="7 8">A52</strain>
    </source>
</reference>
<feature type="repeat" description="WD" evidence="3">
    <location>
        <begin position="822"/>
        <end position="863"/>
    </location>
</feature>
<dbReference type="InterPro" id="IPR027417">
    <property type="entry name" value="P-loop_NTPase"/>
</dbReference>
<dbReference type="InterPro" id="IPR049052">
    <property type="entry name" value="nSTAND1"/>
</dbReference>
<dbReference type="CDD" id="cd00200">
    <property type="entry name" value="WD40"/>
    <property type="match status" value="2"/>
</dbReference>
<dbReference type="Proteomes" id="UP000672027">
    <property type="component" value="Chromosome"/>
</dbReference>
<evidence type="ECO:0000256" key="1">
    <source>
        <dbReference type="ARBA" id="ARBA00022574"/>
    </source>
</evidence>
<feature type="repeat" description="WD" evidence="3">
    <location>
        <begin position="1300"/>
        <end position="1341"/>
    </location>
</feature>
<name>A0ABX7X1K9_9GAMM</name>
<dbReference type="InterPro" id="IPR001680">
    <property type="entry name" value="WD40_rpt"/>
</dbReference>
<feature type="repeat" description="WD" evidence="3">
    <location>
        <begin position="865"/>
        <end position="906"/>
    </location>
</feature>
<feature type="region of interest" description="Disordered" evidence="4">
    <location>
        <begin position="902"/>
        <end position="924"/>
    </location>
</feature>
<dbReference type="PANTHER" id="PTHR19879">
    <property type="entry name" value="TRANSCRIPTION INITIATION FACTOR TFIID"/>
    <property type="match status" value="1"/>
</dbReference>
<dbReference type="EMBL" id="CP072800">
    <property type="protein sequence ID" value="QTR49486.1"/>
    <property type="molecule type" value="Genomic_DNA"/>
</dbReference>
<feature type="repeat" description="WD" evidence="3">
    <location>
        <begin position="1129"/>
        <end position="1170"/>
    </location>
</feature>
<dbReference type="SUPFAM" id="SSF50998">
    <property type="entry name" value="Quinoprotein alcohol dehydrogenase-like"/>
    <property type="match status" value="1"/>
</dbReference>
<keyword evidence="2" id="KW-0677">Repeat</keyword>
<dbReference type="InterPro" id="IPR015943">
    <property type="entry name" value="WD40/YVTN_repeat-like_dom_sf"/>
</dbReference>
<dbReference type="InterPro" id="IPR036322">
    <property type="entry name" value="WD40_repeat_dom_sf"/>
</dbReference>
<dbReference type="Gene3D" id="3.40.50.1460">
    <property type="match status" value="1"/>
</dbReference>
<protein>
    <submittedName>
        <fullName evidence="7">Caspase family protein</fullName>
    </submittedName>
</protein>
<evidence type="ECO:0000256" key="2">
    <source>
        <dbReference type="ARBA" id="ARBA00022737"/>
    </source>
</evidence>
<dbReference type="SMART" id="SM00320">
    <property type="entry name" value="WD40"/>
    <property type="match status" value="13"/>
</dbReference>